<evidence type="ECO:0000256" key="2">
    <source>
        <dbReference type="ARBA" id="ARBA00022741"/>
    </source>
</evidence>
<dbReference type="InterPro" id="IPR036187">
    <property type="entry name" value="DNA_mismatch_repair_MutS_sf"/>
</dbReference>
<dbReference type="InterPro" id="IPR007696">
    <property type="entry name" value="DNA_mismatch_repair_MutS_core"/>
</dbReference>
<evidence type="ECO:0000256" key="8">
    <source>
        <dbReference type="SAM" id="MobiDB-lite"/>
    </source>
</evidence>
<dbReference type="PANTHER" id="PTHR48466">
    <property type="entry name" value="OS10G0509000 PROTEIN-RELATED"/>
    <property type="match status" value="1"/>
</dbReference>
<keyword evidence="11" id="KW-1185">Reference proteome</keyword>
<dbReference type="RefSeq" id="WP_120749055.1">
    <property type="nucleotide sequence ID" value="NZ_RBAH01000015.1"/>
</dbReference>
<feature type="compositionally biased region" description="Low complexity" evidence="8">
    <location>
        <begin position="530"/>
        <end position="541"/>
    </location>
</feature>
<dbReference type="GO" id="GO:0019843">
    <property type="term" value="F:rRNA binding"/>
    <property type="evidence" value="ECO:0007669"/>
    <property type="project" value="UniProtKB-KW"/>
</dbReference>
<evidence type="ECO:0000313" key="10">
    <source>
        <dbReference type="EMBL" id="RKN80467.1"/>
    </source>
</evidence>
<evidence type="ECO:0000313" key="11">
    <source>
        <dbReference type="Proteomes" id="UP000282311"/>
    </source>
</evidence>
<dbReference type="InterPro" id="IPR027417">
    <property type="entry name" value="P-loop_NTPase"/>
</dbReference>
<feature type="region of interest" description="Disordered" evidence="8">
    <location>
        <begin position="530"/>
        <end position="592"/>
    </location>
</feature>
<keyword evidence="6" id="KW-0238">DNA-binding</keyword>
<feature type="coiled-coil region" evidence="7">
    <location>
        <begin position="154"/>
        <end position="181"/>
    </location>
</feature>
<evidence type="ECO:0000256" key="5">
    <source>
        <dbReference type="ARBA" id="ARBA00022884"/>
    </source>
</evidence>
<dbReference type="GO" id="GO:0016887">
    <property type="term" value="F:ATP hydrolysis activity"/>
    <property type="evidence" value="ECO:0007669"/>
    <property type="project" value="InterPro"/>
</dbReference>
<sequence length="686" mass="75244">MKETTWKRLDYDRVKQLAADYAVSYLGKERIEQLAPLATLQSARRAMDETAEALGVLKTGASVPIPSLSGIETVLQLTGTGYVFTEHDFANIGLFLHGCNQLQAYMAAKRRIAPHIAAFADSMYGLTQLKGEIERCIRSGRVDDAASRDLSKVRRKLAANAEKIKTRMDSLMAKYRTLMQEQLYSVRSDRYVLPIKKEHRRLVSGSVLDESASGQTVYIEPSELAHLQHETASLRAEEAREEAKVLAMLTGLVEEADYELKVNVETIGTYDFIFAKAKYALAINARHVNLNDRGRIRLVGATHPLLGAGGVPLDFELGGRYDTLIVTGPNTGGKTIALKTVGLLTLMANSGLLVPAGEESDLSLFATVAADIGDGQSIEQSLSTFSAHIRNMVDILQAADRSTLVLLDEMASGTDPGEGVGLSIAILEQLHALGAKVVATTHFNEIKHFAARTRGFENARMEFDAETLQPLYRLRIGEAGQSYAFQIATKLGLSPAIISRSQELTAGLARESGPDDKWFGALVSYAEASESSEADSGAAAESEGEPAWEREDARDEFTETNKLGARPVRGEESGREGATKKPEPGTRKPEVPVRGLEVGDSVFISYLNQTGIVYATEDKRGMVGVMIQKQKCQINKKRLALHIPKKDLYPDDYDLDIVFETKQNRKLKKLMSRKHVEGISIIREPD</sequence>
<organism evidence="10 11">
    <name type="scientific">Paenibacillus ginsengarvi</name>
    <dbReference type="NCBI Taxonomy" id="400777"/>
    <lineage>
        <taxon>Bacteria</taxon>
        <taxon>Bacillati</taxon>
        <taxon>Bacillota</taxon>
        <taxon>Bacilli</taxon>
        <taxon>Bacillales</taxon>
        <taxon>Paenibacillaceae</taxon>
        <taxon>Paenibacillus</taxon>
    </lineage>
</organism>
<dbReference type="InterPro" id="IPR000432">
    <property type="entry name" value="DNA_mismatch_repair_MutS_C"/>
</dbReference>
<evidence type="ECO:0000256" key="7">
    <source>
        <dbReference type="SAM" id="Coils"/>
    </source>
</evidence>
<keyword evidence="4" id="KW-0067">ATP-binding</keyword>
<dbReference type="SMART" id="SM00534">
    <property type="entry name" value="MUTSac"/>
    <property type="match status" value="1"/>
</dbReference>
<gene>
    <name evidence="10" type="ORF">D7M11_20200</name>
</gene>
<dbReference type="GO" id="GO:0140664">
    <property type="term" value="F:ATP-dependent DNA damage sensor activity"/>
    <property type="evidence" value="ECO:0007669"/>
    <property type="project" value="InterPro"/>
</dbReference>
<evidence type="ECO:0000256" key="4">
    <source>
        <dbReference type="ARBA" id="ARBA00022840"/>
    </source>
</evidence>
<dbReference type="FunFam" id="3.40.50.300:FF:000830">
    <property type="entry name" value="Endonuclease MutS2"/>
    <property type="match status" value="1"/>
</dbReference>
<reference evidence="10 11" key="1">
    <citation type="journal article" date="2007" name="Int. J. Syst. Evol. Microbiol.">
        <title>Paenibacillus ginsengarvi sp. nov., isolated from soil from ginseng cultivation.</title>
        <authorList>
            <person name="Yoon M.H."/>
            <person name="Ten L.N."/>
            <person name="Im W.T."/>
        </authorList>
    </citation>
    <scope>NUCLEOTIDE SEQUENCE [LARGE SCALE GENOMIC DNA]</scope>
    <source>
        <strain evidence="10 11">KCTC 13059</strain>
    </source>
</reference>
<name>A0A3B0C8Z0_9BACL</name>
<keyword evidence="2" id="KW-0547">Nucleotide-binding</keyword>
<comment type="caution">
    <text evidence="10">The sequence shown here is derived from an EMBL/GenBank/DDBJ whole genome shotgun (WGS) entry which is preliminary data.</text>
</comment>
<evidence type="ECO:0000256" key="6">
    <source>
        <dbReference type="ARBA" id="ARBA00023125"/>
    </source>
</evidence>
<keyword evidence="7" id="KW-0175">Coiled coil</keyword>
<keyword evidence="5" id="KW-0694">RNA-binding</keyword>
<dbReference type="AlphaFoldDB" id="A0A3B0C8Z0"/>
<dbReference type="SUPFAM" id="SSF52540">
    <property type="entry name" value="P-loop containing nucleoside triphosphate hydrolases"/>
    <property type="match status" value="1"/>
</dbReference>
<dbReference type="Pfam" id="PF00488">
    <property type="entry name" value="MutS_V"/>
    <property type="match status" value="1"/>
</dbReference>
<dbReference type="Gene3D" id="3.40.50.300">
    <property type="entry name" value="P-loop containing nucleotide triphosphate hydrolases"/>
    <property type="match status" value="1"/>
</dbReference>
<dbReference type="EMBL" id="RBAH01000015">
    <property type="protein sequence ID" value="RKN80467.1"/>
    <property type="molecule type" value="Genomic_DNA"/>
</dbReference>
<dbReference type="OrthoDB" id="9808166at2"/>
<dbReference type="GO" id="GO:0006298">
    <property type="term" value="P:mismatch repair"/>
    <property type="evidence" value="ECO:0007669"/>
    <property type="project" value="InterPro"/>
</dbReference>
<protein>
    <submittedName>
        <fullName evidence="10">DNA mismatch repair protein MutS</fullName>
    </submittedName>
</protein>
<feature type="domain" description="DNA mismatch repair proteins mutS family" evidence="9">
    <location>
        <begin position="403"/>
        <end position="419"/>
    </location>
</feature>
<dbReference type="GO" id="GO:0005524">
    <property type="term" value="F:ATP binding"/>
    <property type="evidence" value="ECO:0007669"/>
    <property type="project" value="UniProtKB-KW"/>
</dbReference>
<accession>A0A3B0C8Z0</accession>
<keyword evidence="3" id="KW-0378">Hydrolase</keyword>
<feature type="compositionally biased region" description="Basic and acidic residues" evidence="8">
    <location>
        <begin position="568"/>
        <end position="591"/>
    </location>
</feature>
<dbReference type="GO" id="GO:0045910">
    <property type="term" value="P:negative regulation of DNA recombination"/>
    <property type="evidence" value="ECO:0007669"/>
    <property type="project" value="InterPro"/>
</dbReference>
<dbReference type="PROSITE" id="PS00486">
    <property type="entry name" value="DNA_MISMATCH_REPAIR_2"/>
    <property type="match status" value="1"/>
</dbReference>
<proteinExistence type="predicted"/>
<dbReference type="NCBIfam" id="TIGR01069">
    <property type="entry name" value="mutS2"/>
    <property type="match status" value="1"/>
</dbReference>
<dbReference type="Proteomes" id="UP000282311">
    <property type="component" value="Unassembled WGS sequence"/>
</dbReference>
<evidence type="ECO:0000256" key="1">
    <source>
        <dbReference type="ARBA" id="ARBA00022730"/>
    </source>
</evidence>
<evidence type="ECO:0000259" key="9">
    <source>
        <dbReference type="PROSITE" id="PS00486"/>
    </source>
</evidence>
<dbReference type="InterPro" id="IPR045076">
    <property type="entry name" value="MutS"/>
</dbReference>
<dbReference type="PIRSF" id="PIRSF005814">
    <property type="entry name" value="MutS_YshD"/>
    <property type="match status" value="1"/>
</dbReference>
<dbReference type="SUPFAM" id="SSF48334">
    <property type="entry name" value="DNA repair protein MutS, domain III"/>
    <property type="match status" value="1"/>
</dbReference>
<keyword evidence="1" id="KW-0699">rRNA-binding</keyword>
<dbReference type="InterPro" id="IPR005747">
    <property type="entry name" value="MutS2"/>
</dbReference>
<evidence type="ECO:0000256" key="3">
    <source>
        <dbReference type="ARBA" id="ARBA00022801"/>
    </source>
</evidence>
<dbReference type="GO" id="GO:0004519">
    <property type="term" value="F:endonuclease activity"/>
    <property type="evidence" value="ECO:0007669"/>
    <property type="project" value="InterPro"/>
</dbReference>
<feature type="compositionally biased region" description="Basic and acidic residues" evidence="8">
    <location>
        <begin position="547"/>
        <end position="559"/>
    </location>
</feature>
<dbReference type="GO" id="GO:0030983">
    <property type="term" value="F:mismatched DNA binding"/>
    <property type="evidence" value="ECO:0007669"/>
    <property type="project" value="InterPro"/>
</dbReference>
<dbReference type="PANTHER" id="PTHR48466:SF2">
    <property type="entry name" value="OS10G0509000 PROTEIN"/>
    <property type="match status" value="1"/>
</dbReference>
<dbReference type="SMART" id="SM00533">
    <property type="entry name" value="MUTSd"/>
    <property type="match status" value="1"/>
</dbReference>